<evidence type="ECO:0000259" key="1">
    <source>
        <dbReference type="Pfam" id="PF18978"/>
    </source>
</evidence>
<name>A0ABS2EBU4_9FIRM</name>
<protein>
    <submittedName>
        <fullName evidence="2">SAM-dependent methyltransferase</fullName>
    </submittedName>
</protein>
<gene>
    <name evidence="2" type="ORF">H7U36_13675</name>
</gene>
<dbReference type="EMBL" id="JACLYY010000016">
    <property type="protein sequence ID" value="MBM6739134.1"/>
    <property type="molecule type" value="Genomic_DNA"/>
</dbReference>
<dbReference type="InterPro" id="IPR043768">
    <property type="entry name" value="DUF5714"/>
</dbReference>
<keyword evidence="2" id="KW-0808">Transferase</keyword>
<reference evidence="2 3" key="1">
    <citation type="journal article" date="2021" name="Sci. Rep.">
        <title>The distribution of antibiotic resistance genes in chicken gut microbiota commensals.</title>
        <authorList>
            <person name="Juricova H."/>
            <person name="Matiasovicova J."/>
            <person name="Kubasova T."/>
            <person name="Cejkova D."/>
            <person name="Rychlik I."/>
        </authorList>
    </citation>
    <scope>NUCLEOTIDE SEQUENCE [LARGE SCALE GENOMIC DNA]</scope>
    <source>
        <strain evidence="2 3">An773</strain>
    </source>
</reference>
<dbReference type="RefSeq" id="WP_205156341.1">
    <property type="nucleotide sequence ID" value="NZ_JACLYY010000016.1"/>
</dbReference>
<comment type="caution">
    <text evidence="2">The sequence shown here is derived from an EMBL/GenBank/DDBJ whole genome shotgun (WGS) entry which is preliminary data.</text>
</comment>
<dbReference type="Pfam" id="PF18978">
    <property type="entry name" value="DUF5714"/>
    <property type="match status" value="1"/>
</dbReference>
<sequence length="239" mass="25954">MEREKTKAGRGGCLICGQELIYYKEAVEMTCALCGKEEKSHASCKEGHYVCDACHERRGLEAIRRVCEETSLKDPIAIMQEIMEDPFIYMHGPEHHVMAGAALLAAYHNCGGQLDLEKALGQMEERGSQIPGGVCGFWGCCGAGISAGIFMSIVTGATPLAGKSWGLSNRMTARALEAIGEIGGPRCCKRDTFTAVGEAVRMTAEELGVEMELPEKILCTFSGENQQCLRGRCPYYQGK</sequence>
<dbReference type="Proteomes" id="UP000716906">
    <property type="component" value="Unassembled WGS sequence"/>
</dbReference>
<keyword evidence="2" id="KW-0489">Methyltransferase</keyword>
<evidence type="ECO:0000313" key="2">
    <source>
        <dbReference type="EMBL" id="MBM6739134.1"/>
    </source>
</evidence>
<keyword evidence="3" id="KW-1185">Reference proteome</keyword>
<feature type="domain" description="DUF5714" evidence="1">
    <location>
        <begin position="63"/>
        <end position="236"/>
    </location>
</feature>
<evidence type="ECO:0000313" key="3">
    <source>
        <dbReference type="Proteomes" id="UP000716906"/>
    </source>
</evidence>
<organism evidence="2 3">
    <name type="scientific">Faecalicatena fissicatena</name>
    <dbReference type="NCBI Taxonomy" id="290055"/>
    <lineage>
        <taxon>Bacteria</taxon>
        <taxon>Bacillati</taxon>
        <taxon>Bacillota</taxon>
        <taxon>Clostridia</taxon>
        <taxon>Lachnospirales</taxon>
        <taxon>Lachnospiraceae</taxon>
        <taxon>Faecalicatena</taxon>
    </lineage>
</organism>
<dbReference type="GO" id="GO:0032259">
    <property type="term" value="P:methylation"/>
    <property type="evidence" value="ECO:0007669"/>
    <property type="project" value="UniProtKB-KW"/>
</dbReference>
<dbReference type="GO" id="GO:0008168">
    <property type="term" value="F:methyltransferase activity"/>
    <property type="evidence" value="ECO:0007669"/>
    <property type="project" value="UniProtKB-KW"/>
</dbReference>
<accession>A0ABS2EBU4</accession>
<proteinExistence type="predicted"/>